<dbReference type="Gene3D" id="3.90.550.10">
    <property type="entry name" value="Spore Coat Polysaccharide Biosynthesis Protein SpsA, Chain A"/>
    <property type="match status" value="1"/>
</dbReference>
<evidence type="ECO:0000256" key="1">
    <source>
        <dbReference type="ARBA" id="ARBA00004236"/>
    </source>
</evidence>
<feature type="domain" description="Glycosyltransferase 2-like" evidence="6">
    <location>
        <begin position="30"/>
        <end position="180"/>
    </location>
</feature>
<evidence type="ECO:0000259" key="6">
    <source>
        <dbReference type="Pfam" id="PF00535"/>
    </source>
</evidence>
<protein>
    <submittedName>
        <fullName evidence="7">Glycosyltransferase family 2 protein</fullName>
    </submittedName>
</protein>
<reference evidence="7 8" key="1">
    <citation type="submission" date="2022-04" db="EMBL/GenBank/DDBJ databases">
        <title>Spirosoma sp. strain RP8 genome sequencing and assembly.</title>
        <authorList>
            <person name="Jung Y."/>
        </authorList>
    </citation>
    <scope>NUCLEOTIDE SEQUENCE [LARGE SCALE GENOMIC DNA]</scope>
    <source>
        <strain evidence="7 8">RP8</strain>
    </source>
</reference>
<dbReference type="PANTHER" id="PTHR43646">
    <property type="entry name" value="GLYCOSYLTRANSFERASE"/>
    <property type="match status" value="1"/>
</dbReference>
<evidence type="ECO:0000256" key="3">
    <source>
        <dbReference type="ARBA" id="ARBA00022676"/>
    </source>
</evidence>
<keyword evidence="3" id="KW-0328">Glycosyltransferase</keyword>
<proteinExistence type="predicted"/>
<comment type="subcellular location">
    <subcellularLocation>
        <location evidence="1">Cell membrane</location>
    </subcellularLocation>
</comment>
<evidence type="ECO:0000313" key="8">
    <source>
        <dbReference type="Proteomes" id="UP001202180"/>
    </source>
</evidence>
<dbReference type="PANTHER" id="PTHR43646:SF2">
    <property type="entry name" value="GLYCOSYLTRANSFERASE 2-LIKE DOMAIN-CONTAINING PROTEIN"/>
    <property type="match status" value="1"/>
</dbReference>
<organism evidence="7 8">
    <name type="scientific">Spirosoma liriopis</name>
    <dbReference type="NCBI Taxonomy" id="2937440"/>
    <lineage>
        <taxon>Bacteria</taxon>
        <taxon>Pseudomonadati</taxon>
        <taxon>Bacteroidota</taxon>
        <taxon>Cytophagia</taxon>
        <taxon>Cytophagales</taxon>
        <taxon>Cytophagaceae</taxon>
        <taxon>Spirosoma</taxon>
    </lineage>
</organism>
<dbReference type="EMBL" id="JALPRF010000002">
    <property type="protein sequence ID" value="MCK8493468.1"/>
    <property type="molecule type" value="Genomic_DNA"/>
</dbReference>
<keyword evidence="2" id="KW-1003">Cell membrane</keyword>
<keyword evidence="5" id="KW-0472">Membrane</keyword>
<dbReference type="RefSeq" id="WP_248478009.1">
    <property type="nucleotide sequence ID" value="NZ_JALPRF010000002.1"/>
</dbReference>
<sequence>MQTAVDEVLTDPSVNPFLFPAPPSTRLQLSVIVPARNEAHHLTHTLDALRNQQDSAGNPLDPATYEVLLLVNNCTDHSYKVARQYQQTYSDFPLHISEIHLPATKANIGTVRRLLMDEAYRRLTISGSSNGIIASTDGDTVVDKHWIYYIMQEIAKGNDAVGGRILTHPEQSLVRLYHLRNVMYRTLVARAEAILDPSSNDPWPRHFQHFGASIAVTCRVYDQAGRLPEKPYLEDEAFYKALLRMDAKVRQSPHVKVFTSTRTDGRVDIGFSEQLRFWANLDHSGKDQLVEPPAALILKFRNRQKLRAYWHNRSQATGLNDLTPIAQELCIDDQWLKIELKMNPFFGQLWEKVEANMQQGQWSACWQLVPITTAIQDLRTFLRPYIDA</sequence>
<name>A0ABT0HMS9_9BACT</name>
<evidence type="ECO:0000256" key="2">
    <source>
        <dbReference type="ARBA" id="ARBA00022475"/>
    </source>
</evidence>
<accession>A0ABT0HMS9</accession>
<dbReference type="Proteomes" id="UP001202180">
    <property type="component" value="Unassembled WGS sequence"/>
</dbReference>
<dbReference type="InterPro" id="IPR001173">
    <property type="entry name" value="Glyco_trans_2-like"/>
</dbReference>
<dbReference type="Pfam" id="PF00535">
    <property type="entry name" value="Glycos_transf_2"/>
    <property type="match status" value="1"/>
</dbReference>
<keyword evidence="4" id="KW-0808">Transferase</keyword>
<evidence type="ECO:0000256" key="5">
    <source>
        <dbReference type="ARBA" id="ARBA00023136"/>
    </source>
</evidence>
<gene>
    <name evidence="7" type="ORF">M0L20_16490</name>
</gene>
<dbReference type="InterPro" id="IPR029044">
    <property type="entry name" value="Nucleotide-diphossugar_trans"/>
</dbReference>
<comment type="caution">
    <text evidence="7">The sequence shown here is derived from an EMBL/GenBank/DDBJ whole genome shotgun (WGS) entry which is preliminary data.</text>
</comment>
<dbReference type="SUPFAM" id="SSF53448">
    <property type="entry name" value="Nucleotide-diphospho-sugar transferases"/>
    <property type="match status" value="1"/>
</dbReference>
<evidence type="ECO:0000256" key="4">
    <source>
        <dbReference type="ARBA" id="ARBA00022679"/>
    </source>
</evidence>
<evidence type="ECO:0000313" key="7">
    <source>
        <dbReference type="EMBL" id="MCK8493468.1"/>
    </source>
</evidence>
<keyword evidence="8" id="KW-1185">Reference proteome</keyword>